<organism evidence="1">
    <name type="scientific">marine sediment metagenome</name>
    <dbReference type="NCBI Taxonomy" id="412755"/>
    <lineage>
        <taxon>unclassified sequences</taxon>
        <taxon>metagenomes</taxon>
        <taxon>ecological metagenomes</taxon>
    </lineage>
</organism>
<accession>X1Q7R0</accession>
<proteinExistence type="predicted"/>
<feature type="non-terminal residue" evidence="1">
    <location>
        <position position="1"/>
    </location>
</feature>
<protein>
    <submittedName>
        <fullName evidence="1">Uncharacterized protein</fullName>
    </submittedName>
</protein>
<reference evidence="1" key="1">
    <citation type="journal article" date="2014" name="Front. Microbiol.">
        <title>High frequency of phylogenetically diverse reductive dehalogenase-homologous genes in deep subseafloor sedimentary metagenomes.</title>
        <authorList>
            <person name="Kawai M."/>
            <person name="Futagami T."/>
            <person name="Toyoda A."/>
            <person name="Takaki Y."/>
            <person name="Nishi S."/>
            <person name="Hori S."/>
            <person name="Arai W."/>
            <person name="Tsubouchi T."/>
            <person name="Morono Y."/>
            <person name="Uchiyama I."/>
            <person name="Ito T."/>
            <person name="Fujiyama A."/>
            <person name="Inagaki F."/>
            <person name="Takami H."/>
        </authorList>
    </citation>
    <scope>NUCLEOTIDE SEQUENCE</scope>
    <source>
        <strain evidence="1">Expedition CK06-06</strain>
    </source>
</reference>
<dbReference type="AlphaFoldDB" id="X1Q7R0"/>
<evidence type="ECO:0000313" key="1">
    <source>
        <dbReference type="EMBL" id="GAI47080.1"/>
    </source>
</evidence>
<feature type="non-terminal residue" evidence="1">
    <location>
        <position position="132"/>
    </location>
</feature>
<comment type="caution">
    <text evidence="1">The sequence shown here is derived from an EMBL/GenBank/DDBJ whole genome shotgun (WGS) entry which is preliminary data.</text>
</comment>
<dbReference type="EMBL" id="BARV01042269">
    <property type="protein sequence ID" value="GAI47080.1"/>
    <property type="molecule type" value="Genomic_DNA"/>
</dbReference>
<name>X1Q7R0_9ZZZZ</name>
<sequence>IFFGGSDSYPQTIWATRTASDASDDYENMTEGADDDDALIYVLPGQNQIQWLLPHSYLMIGTLGGAGRIGDPDEPIAPASSPQYKQQVGFGSAGIQAILAGDTILYIQNGGKKVREFIYTLERDRFVTPDMT</sequence>
<gene>
    <name evidence="1" type="ORF">S06H3_63641</name>
</gene>